<dbReference type="InterPro" id="IPR013805">
    <property type="entry name" value="GrpE_CC"/>
</dbReference>
<evidence type="ECO:0000256" key="7">
    <source>
        <dbReference type="SAM" id="Coils"/>
    </source>
</evidence>
<comment type="subunit">
    <text evidence="3">Homodimer.</text>
</comment>
<dbReference type="GO" id="GO:0042803">
    <property type="term" value="F:protein homodimerization activity"/>
    <property type="evidence" value="ECO:0007669"/>
    <property type="project" value="InterPro"/>
</dbReference>
<protein>
    <recommendedName>
        <fullName evidence="10">Nucleotide exchange factor GrpE</fullName>
    </recommendedName>
</protein>
<evidence type="ECO:0000256" key="4">
    <source>
        <dbReference type="ARBA" id="ARBA00022490"/>
    </source>
</evidence>
<dbReference type="Gene3D" id="3.90.20.20">
    <property type="match status" value="1"/>
</dbReference>
<dbReference type="GO" id="GO:0006457">
    <property type="term" value="P:protein folding"/>
    <property type="evidence" value="ECO:0007669"/>
    <property type="project" value="InterPro"/>
</dbReference>
<reference evidence="9" key="1">
    <citation type="submission" date="2018-05" db="EMBL/GenBank/DDBJ databases">
        <authorList>
            <person name="Lanie J.A."/>
            <person name="Ng W.-L."/>
            <person name="Kazmierczak K.M."/>
            <person name="Andrzejewski T.M."/>
            <person name="Davidsen T.M."/>
            <person name="Wayne K.J."/>
            <person name="Tettelin H."/>
            <person name="Glass J.I."/>
            <person name="Rusch D."/>
            <person name="Podicherti R."/>
            <person name="Tsui H.-C.T."/>
            <person name="Winkler M.E."/>
        </authorList>
    </citation>
    <scope>NUCLEOTIDE SEQUENCE</scope>
</reference>
<sequence length="220" mass="25728">MEKEESLHQKNKIKNTDKKSENAKPETTLEPKISNVSNDSKKKELTSEDKIKDLEDKLVRAYAEIENQRRRFEKEKEDAFDYGGFSFAKEALNLVDNLERSKVSLENDESLKNTEALKKTIEHLEVINKDMISILKKNNIEEIKNIKKKLDPNFHQAIMEIEDEKKESGTIVQEIQKGFMIKDRLLRPSLVAVSKKPSNKNEDQEKERKDQQNQQKNEKN</sequence>
<keyword evidence="6" id="KW-0143">Chaperone</keyword>
<keyword evidence="5" id="KW-0346">Stress response</keyword>
<feature type="compositionally biased region" description="Basic and acidic residues" evidence="8">
    <location>
        <begin position="1"/>
        <end position="29"/>
    </location>
</feature>
<dbReference type="GO" id="GO:0051087">
    <property type="term" value="F:protein-folding chaperone binding"/>
    <property type="evidence" value="ECO:0007669"/>
    <property type="project" value="InterPro"/>
</dbReference>
<dbReference type="Gene3D" id="2.30.22.10">
    <property type="entry name" value="Head domain of nucleotide exchange factor GrpE"/>
    <property type="match status" value="1"/>
</dbReference>
<dbReference type="Pfam" id="PF01025">
    <property type="entry name" value="GrpE"/>
    <property type="match status" value="1"/>
</dbReference>
<dbReference type="GO" id="GO:0051082">
    <property type="term" value="F:unfolded protein binding"/>
    <property type="evidence" value="ECO:0007669"/>
    <property type="project" value="TreeGrafter"/>
</dbReference>
<dbReference type="InterPro" id="IPR009012">
    <property type="entry name" value="GrpE_head"/>
</dbReference>
<feature type="region of interest" description="Disordered" evidence="8">
    <location>
        <begin position="190"/>
        <end position="220"/>
    </location>
</feature>
<gene>
    <name evidence="9" type="ORF">METZ01_LOCUS278714</name>
</gene>
<evidence type="ECO:0000256" key="6">
    <source>
        <dbReference type="ARBA" id="ARBA00023186"/>
    </source>
</evidence>
<comment type="similarity">
    <text evidence="2">Belongs to the GrpE family.</text>
</comment>
<dbReference type="HAMAP" id="MF_01151">
    <property type="entry name" value="GrpE"/>
    <property type="match status" value="1"/>
</dbReference>
<evidence type="ECO:0000313" key="9">
    <source>
        <dbReference type="EMBL" id="SVC25860.1"/>
    </source>
</evidence>
<evidence type="ECO:0000256" key="1">
    <source>
        <dbReference type="ARBA" id="ARBA00004496"/>
    </source>
</evidence>
<dbReference type="FunFam" id="2.30.22.10:FF:000001">
    <property type="entry name" value="Protein GrpE"/>
    <property type="match status" value="1"/>
</dbReference>
<feature type="region of interest" description="Disordered" evidence="8">
    <location>
        <begin position="1"/>
        <end position="47"/>
    </location>
</feature>
<dbReference type="PRINTS" id="PR00773">
    <property type="entry name" value="GRPEPROTEIN"/>
</dbReference>
<proteinExistence type="inferred from homology"/>
<accession>A0A382KN00</accession>
<name>A0A382KN00_9ZZZZ</name>
<dbReference type="SUPFAM" id="SSF51064">
    <property type="entry name" value="Head domain of nucleotide exchange factor GrpE"/>
    <property type="match status" value="1"/>
</dbReference>
<dbReference type="GO" id="GO:0000774">
    <property type="term" value="F:adenyl-nucleotide exchange factor activity"/>
    <property type="evidence" value="ECO:0007669"/>
    <property type="project" value="InterPro"/>
</dbReference>
<dbReference type="SUPFAM" id="SSF58014">
    <property type="entry name" value="Coiled-coil domain of nucleotide exchange factor GrpE"/>
    <property type="match status" value="1"/>
</dbReference>
<keyword evidence="4" id="KW-0963">Cytoplasm</keyword>
<dbReference type="EMBL" id="UINC01081724">
    <property type="protein sequence ID" value="SVC25860.1"/>
    <property type="molecule type" value="Genomic_DNA"/>
</dbReference>
<feature type="compositionally biased region" description="Basic and acidic residues" evidence="8">
    <location>
        <begin position="199"/>
        <end position="220"/>
    </location>
</feature>
<evidence type="ECO:0000256" key="8">
    <source>
        <dbReference type="SAM" id="MobiDB-lite"/>
    </source>
</evidence>
<evidence type="ECO:0000256" key="2">
    <source>
        <dbReference type="ARBA" id="ARBA00009054"/>
    </source>
</evidence>
<evidence type="ECO:0000256" key="3">
    <source>
        <dbReference type="ARBA" id="ARBA00011738"/>
    </source>
</evidence>
<keyword evidence="7" id="KW-0175">Coiled coil</keyword>
<dbReference type="PANTHER" id="PTHR21237">
    <property type="entry name" value="GRPE PROTEIN"/>
    <property type="match status" value="1"/>
</dbReference>
<dbReference type="PANTHER" id="PTHR21237:SF23">
    <property type="entry name" value="GRPE PROTEIN HOMOLOG, MITOCHONDRIAL"/>
    <property type="match status" value="1"/>
</dbReference>
<dbReference type="InterPro" id="IPR000740">
    <property type="entry name" value="GrpE"/>
</dbReference>
<evidence type="ECO:0008006" key="10">
    <source>
        <dbReference type="Google" id="ProtNLM"/>
    </source>
</evidence>
<evidence type="ECO:0000256" key="5">
    <source>
        <dbReference type="ARBA" id="ARBA00023016"/>
    </source>
</evidence>
<dbReference type="CDD" id="cd00446">
    <property type="entry name" value="GrpE"/>
    <property type="match status" value="1"/>
</dbReference>
<dbReference type="GO" id="GO:0005737">
    <property type="term" value="C:cytoplasm"/>
    <property type="evidence" value="ECO:0007669"/>
    <property type="project" value="UniProtKB-SubCell"/>
</dbReference>
<dbReference type="PROSITE" id="PS01071">
    <property type="entry name" value="GRPE"/>
    <property type="match status" value="1"/>
</dbReference>
<feature type="coiled-coil region" evidence="7">
    <location>
        <begin position="51"/>
        <end position="108"/>
    </location>
</feature>
<comment type="subcellular location">
    <subcellularLocation>
        <location evidence="1">Cytoplasm</location>
    </subcellularLocation>
</comment>
<organism evidence="9">
    <name type="scientific">marine metagenome</name>
    <dbReference type="NCBI Taxonomy" id="408172"/>
    <lineage>
        <taxon>unclassified sequences</taxon>
        <taxon>metagenomes</taxon>
        <taxon>ecological metagenomes</taxon>
    </lineage>
</organism>
<dbReference type="AlphaFoldDB" id="A0A382KN00"/>